<keyword evidence="3" id="KW-0732">Signal</keyword>
<dbReference type="SUPFAM" id="SSF56176">
    <property type="entry name" value="FAD-binding/transporter-associated domain-like"/>
    <property type="match status" value="1"/>
</dbReference>
<gene>
    <name evidence="4" type="ORF">A0H81_02659</name>
</gene>
<dbReference type="OMA" id="KYRIANE"/>
<dbReference type="STRING" id="5627.A0A1C7MPG3"/>
<evidence type="ECO:0000313" key="5">
    <source>
        <dbReference type="Proteomes" id="UP000092993"/>
    </source>
</evidence>
<dbReference type="AlphaFoldDB" id="A0A1C7MPG3"/>
<protein>
    <submittedName>
        <fullName evidence="4">Uncharacterized protein</fullName>
    </submittedName>
</protein>
<keyword evidence="2" id="KW-0560">Oxidoreductase</keyword>
<evidence type="ECO:0000313" key="4">
    <source>
        <dbReference type="EMBL" id="OBZ78306.1"/>
    </source>
</evidence>
<dbReference type="Gene3D" id="3.30.465.10">
    <property type="match status" value="1"/>
</dbReference>
<feature type="signal peptide" evidence="3">
    <location>
        <begin position="1"/>
        <end position="23"/>
    </location>
</feature>
<proteinExistence type="inferred from homology"/>
<evidence type="ECO:0000256" key="2">
    <source>
        <dbReference type="ARBA" id="ARBA00023002"/>
    </source>
</evidence>
<evidence type="ECO:0000256" key="3">
    <source>
        <dbReference type="SAM" id="SignalP"/>
    </source>
</evidence>
<dbReference type="PANTHER" id="PTHR13878">
    <property type="entry name" value="GULONOLACTONE OXIDASE"/>
    <property type="match status" value="1"/>
</dbReference>
<evidence type="ECO:0000256" key="1">
    <source>
        <dbReference type="ARBA" id="ARBA00005466"/>
    </source>
</evidence>
<dbReference type="InterPro" id="IPR016169">
    <property type="entry name" value="FAD-bd_PCMH_sub2"/>
</dbReference>
<feature type="chain" id="PRO_5008889255" evidence="3">
    <location>
        <begin position="24"/>
        <end position="529"/>
    </location>
</feature>
<dbReference type="GO" id="GO:0016491">
    <property type="term" value="F:oxidoreductase activity"/>
    <property type="evidence" value="ECO:0007669"/>
    <property type="project" value="UniProtKB-KW"/>
</dbReference>
<reference evidence="4 5" key="1">
    <citation type="submission" date="2016-03" db="EMBL/GenBank/DDBJ databases">
        <title>Whole genome sequencing of Grifola frondosa 9006-11.</title>
        <authorList>
            <person name="Min B."/>
            <person name="Park H."/>
            <person name="Kim J.-G."/>
            <person name="Cho H."/>
            <person name="Oh Y.-L."/>
            <person name="Kong W.-S."/>
            <person name="Choi I.-G."/>
        </authorList>
    </citation>
    <scope>NUCLEOTIDE SEQUENCE [LARGE SCALE GENOMIC DNA]</scope>
    <source>
        <strain evidence="4 5">9006-11</strain>
    </source>
</reference>
<dbReference type="GO" id="GO:0050660">
    <property type="term" value="F:flavin adenine dinucleotide binding"/>
    <property type="evidence" value="ECO:0007669"/>
    <property type="project" value="InterPro"/>
</dbReference>
<dbReference type="Proteomes" id="UP000092993">
    <property type="component" value="Unassembled WGS sequence"/>
</dbReference>
<dbReference type="InterPro" id="IPR036318">
    <property type="entry name" value="FAD-bd_PCMH-like_sf"/>
</dbReference>
<accession>A0A1C7MPG3</accession>
<comment type="similarity">
    <text evidence="1">Belongs to the oxygen-dependent FAD-linked oxidoreductase family.</text>
</comment>
<keyword evidence="5" id="KW-1185">Reference proteome</keyword>
<dbReference type="OrthoDB" id="9983560at2759"/>
<dbReference type="PANTHER" id="PTHR13878:SF91">
    <property type="entry name" value="FAD BINDING DOMAIN PROTEIN (AFU_ORTHOLOGUE AFUA_6G12070)-RELATED"/>
    <property type="match status" value="1"/>
</dbReference>
<comment type="caution">
    <text evidence="4">The sequence shown here is derived from an EMBL/GenBank/DDBJ whole genome shotgun (WGS) entry which is preliminary data.</text>
</comment>
<sequence>MASWWLLLTHALLACSNTVPVLASVLHSRQDTSGLSNPAPNWSALNNTVGGRLHVAVPFSQPCFSTYEGNPITPNTTACSAIEESYTDPTFRVNYFGAWMLPQWETCQSSAVPEGCLLDSSNPSDPLAFDGVDCQLGNISPFYIDVQSVADVQAALHFSRRTGVRLSVKNKGHDYKGRSSGKNTLSLWVNNLDSISHDIAFQPEGCSTTYDAVIIGGGARLQDVYEFADSINRTFIGGYHQTIGTGGGWFLVQVKVVTPDGVYRVANECQNPDLFWALRGGGGSAFGVVMESTHRLEPQLTLQAAVIKFTANSTNAFPWYQLALNNSLAWANDGWGGHLLGSSLIYVTPLLTNDEAVASMKPAADFALAQGGSVVIEELPSWYSFFTKYVTLAQAAVGPELTLGTRLINTTLFSTEEGRQQLSAVLENVLSFASPYIVVATPFLYNYTEGTTSVTPAWRTSLWHLSVKSQFTFNSTLEERTAVYQTVSDHIQAFRDITPGSGAYFNEGDVYEPDHDSPTGAITILDCSP</sequence>
<name>A0A1C7MPG3_GRIFR</name>
<dbReference type="EMBL" id="LUGG01000002">
    <property type="protein sequence ID" value="OBZ78306.1"/>
    <property type="molecule type" value="Genomic_DNA"/>
</dbReference>
<organism evidence="4 5">
    <name type="scientific">Grifola frondosa</name>
    <name type="common">Maitake</name>
    <name type="synonym">Polyporus frondosus</name>
    <dbReference type="NCBI Taxonomy" id="5627"/>
    <lineage>
        <taxon>Eukaryota</taxon>
        <taxon>Fungi</taxon>
        <taxon>Dikarya</taxon>
        <taxon>Basidiomycota</taxon>
        <taxon>Agaricomycotina</taxon>
        <taxon>Agaricomycetes</taxon>
        <taxon>Polyporales</taxon>
        <taxon>Grifolaceae</taxon>
        <taxon>Grifola</taxon>
    </lineage>
</organism>
<dbReference type="InterPro" id="IPR050432">
    <property type="entry name" value="FAD-linked_Oxidoreductases_BP"/>
</dbReference>